<sequence length="93" mass="10478">MSEKPIFSQKSDLSSENMSIFSFDCSSLQLAGRDMPRCSTDTKLTRQHEEGKMSSKKIDRMLNIAQNVRVKDVGVTQYCCIIRQAIVVFAKAV</sequence>
<dbReference type="Proteomes" id="UP001283361">
    <property type="component" value="Unassembled WGS sequence"/>
</dbReference>
<evidence type="ECO:0000313" key="1">
    <source>
        <dbReference type="EMBL" id="KAK3792070.1"/>
    </source>
</evidence>
<gene>
    <name evidence="1" type="ORF">RRG08_055337</name>
</gene>
<proteinExistence type="predicted"/>
<protein>
    <submittedName>
        <fullName evidence="1">Uncharacterized protein</fullName>
    </submittedName>
</protein>
<evidence type="ECO:0000313" key="2">
    <source>
        <dbReference type="Proteomes" id="UP001283361"/>
    </source>
</evidence>
<name>A0AAE1AQW5_9GAST</name>
<accession>A0AAE1AQW5</accession>
<dbReference type="EMBL" id="JAWDGP010001389">
    <property type="protein sequence ID" value="KAK3792070.1"/>
    <property type="molecule type" value="Genomic_DNA"/>
</dbReference>
<dbReference type="AlphaFoldDB" id="A0AAE1AQW5"/>
<reference evidence="1" key="1">
    <citation type="journal article" date="2023" name="G3 (Bethesda)">
        <title>A reference genome for the long-term kleptoplast-retaining sea slug Elysia crispata morphotype clarki.</title>
        <authorList>
            <person name="Eastman K.E."/>
            <person name="Pendleton A.L."/>
            <person name="Shaikh M.A."/>
            <person name="Suttiyut T."/>
            <person name="Ogas R."/>
            <person name="Tomko P."/>
            <person name="Gavelis G."/>
            <person name="Widhalm J.R."/>
            <person name="Wisecaver J.H."/>
        </authorList>
    </citation>
    <scope>NUCLEOTIDE SEQUENCE</scope>
    <source>
        <strain evidence="1">ECLA1</strain>
    </source>
</reference>
<organism evidence="1 2">
    <name type="scientific">Elysia crispata</name>
    <name type="common">lettuce slug</name>
    <dbReference type="NCBI Taxonomy" id="231223"/>
    <lineage>
        <taxon>Eukaryota</taxon>
        <taxon>Metazoa</taxon>
        <taxon>Spiralia</taxon>
        <taxon>Lophotrochozoa</taxon>
        <taxon>Mollusca</taxon>
        <taxon>Gastropoda</taxon>
        <taxon>Heterobranchia</taxon>
        <taxon>Euthyneura</taxon>
        <taxon>Panpulmonata</taxon>
        <taxon>Sacoglossa</taxon>
        <taxon>Placobranchoidea</taxon>
        <taxon>Plakobranchidae</taxon>
        <taxon>Elysia</taxon>
    </lineage>
</organism>
<keyword evidence="2" id="KW-1185">Reference proteome</keyword>
<comment type="caution">
    <text evidence="1">The sequence shown here is derived from an EMBL/GenBank/DDBJ whole genome shotgun (WGS) entry which is preliminary data.</text>
</comment>